<name>A0A679IYV9_VARPD</name>
<reference evidence="4" key="1">
    <citation type="submission" date="2019-12" db="EMBL/GenBank/DDBJ databases">
        <authorList>
            <person name="Cremers G."/>
        </authorList>
    </citation>
    <scope>NUCLEOTIDE SEQUENCE</scope>
    <source>
        <strain evidence="4">Vvax</strain>
    </source>
</reference>
<dbReference type="Pfam" id="PF13578">
    <property type="entry name" value="Methyltransf_24"/>
    <property type="match status" value="1"/>
</dbReference>
<protein>
    <recommendedName>
        <fullName evidence="5">Class I SAM-dependent methyltransferase</fullName>
    </recommendedName>
</protein>
<gene>
    <name evidence="4" type="ORF">VVAX_01297</name>
</gene>
<keyword evidence="1" id="KW-0489">Methyltransferase</keyword>
<dbReference type="GO" id="GO:0032259">
    <property type="term" value="P:methylation"/>
    <property type="evidence" value="ECO:0007669"/>
    <property type="project" value="UniProtKB-KW"/>
</dbReference>
<sequence>MILDAIQPNLAMFIRPLRLVSSGWTGHVPFGAWLTAVQQPRVLVELGSHFGMSYAAFCQTVQNEGLTTKCYAVDTWQGDEHAGFYGDSVYNDLAAFNDKHFAGFSRLMRMTFDEATTYFEDGSVDLLHIDGLHTYEAVKHDFESWLPKLSDRAIVLFHDTNVRERDFGVWQYWAEITKKYPGFEFDHSAGLGVLAVGPNQPAEVRKLLNLPKEQAHAKAVKEVFSSLGESTLRRWELESTRQELASKASDVERVLAQLANVDKELSTLQKDHLRAASLLEQYDRTIKETHARNEALSSELARSEAARGGVENSLSWRITKPLRAARRMFKG</sequence>
<dbReference type="AlphaFoldDB" id="A0A679IYV9"/>
<dbReference type="PANTHER" id="PTHR40048:SF1">
    <property type="entry name" value="RHAMNOSYL O-METHYLTRANSFERASE"/>
    <property type="match status" value="1"/>
</dbReference>
<evidence type="ECO:0008006" key="5">
    <source>
        <dbReference type="Google" id="ProtNLM"/>
    </source>
</evidence>
<dbReference type="SUPFAM" id="SSF53335">
    <property type="entry name" value="S-adenosyl-L-methionine-dependent methyltransferases"/>
    <property type="match status" value="1"/>
</dbReference>
<evidence type="ECO:0000256" key="2">
    <source>
        <dbReference type="ARBA" id="ARBA00022679"/>
    </source>
</evidence>
<accession>A0A679IYV9</accession>
<organism evidence="4">
    <name type="scientific">Variovorax paradoxus</name>
    <dbReference type="NCBI Taxonomy" id="34073"/>
    <lineage>
        <taxon>Bacteria</taxon>
        <taxon>Pseudomonadati</taxon>
        <taxon>Pseudomonadota</taxon>
        <taxon>Betaproteobacteria</taxon>
        <taxon>Burkholderiales</taxon>
        <taxon>Comamonadaceae</taxon>
        <taxon>Variovorax</taxon>
    </lineage>
</organism>
<dbReference type="Gene3D" id="3.40.50.150">
    <property type="entry name" value="Vaccinia Virus protein VP39"/>
    <property type="match status" value="1"/>
</dbReference>
<feature type="coiled-coil region" evidence="3">
    <location>
        <begin position="251"/>
        <end position="306"/>
    </location>
</feature>
<dbReference type="PANTHER" id="PTHR40048">
    <property type="entry name" value="RHAMNOSYL O-METHYLTRANSFERASE"/>
    <property type="match status" value="1"/>
</dbReference>
<keyword evidence="3" id="KW-0175">Coiled coil</keyword>
<evidence type="ECO:0000256" key="1">
    <source>
        <dbReference type="ARBA" id="ARBA00022603"/>
    </source>
</evidence>
<dbReference type="GO" id="GO:0071770">
    <property type="term" value="P:DIM/DIP cell wall layer assembly"/>
    <property type="evidence" value="ECO:0007669"/>
    <property type="project" value="TreeGrafter"/>
</dbReference>
<dbReference type="GO" id="GO:0005886">
    <property type="term" value="C:plasma membrane"/>
    <property type="evidence" value="ECO:0007669"/>
    <property type="project" value="TreeGrafter"/>
</dbReference>
<dbReference type="InterPro" id="IPR029063">
    <property type="entry name" value="SAM-dependent_MTases_sf"/>
</dbReference>
<dbReference type="EMBL" id="LR743507">
    <property type="protein sequence ID" value="CAA2101533.1"/>
    <property type="molecule type" value="Genomic_DNA"/>
</dbReference>
<proteinExistence type="predicted"/>
<keyword evidence="2" id="KW-0808">Transferase</keyword>
<dbReference type="GO" id="GO:0008168">
    <property type="term" value="F:methyltransferase activity"/>
    <property type="evidence" value="ECO:0007669"/>
    <property type="project" value="UniProtKB-KW"/>
</dbReference>
<evidence type="ECO:0000256" key="3">
    <source>
        <dbReference type="SAM" id="Coils"/>
    </source>
</evidence>
<evidence type="ECO:0000313" key="4">
    <source>
        <dbReference type="EMBL" id="CAA2101533.1"/>
    </source>
</evidence>